<keyword evidence="2" id="KW-0472">Membrane</keyword>
<evidence type="ECO:0000256" key="1">
    <source>
        <dbReference type="SAM" id="MobiDB-lite"/>
    </source>
</evidence>
<evidence type="ECO:0000313" key="3">
    <source>
        <dbReference type="EMBL" id="GGK76976.1"/>
    </source>
</evidence>
<keyword evidence="2" id="KW-1133">Transmembrane helix</keyword>
<feature type="transmembrane region" description="Helical" evidence="2">
    <location>
        <begin position="155"/>
        <end position="177"/>
    </location>
</feature>
<name>A0A8J3FLB7_9ACTN</name>
<organism evidence="3 4">
    <name type="scientific">Mangrovihabitans endophyticus</name>
    <dbReference type="NCBI Taxonomy" id="1751298"/>
    <lineage>
        <taxon>Bacteria</taxon>
        <taxon>Bacillati</taxon>
        <taxon>Actinomycetota</taxon>
        <taxon>Actinomycetes</taxon>
        <taxon>Micromonosporales</taxon>
        <taxon>Micromonosporaceae</taxon>
        <taxon>Mangrovihabitans</taxon>
    </lineage>
</organism>
<dbReference type="RefSeq" id="WP_229715484.1">
    <property type="nucleotide sequence ID" value="NZ_BMMX01000001.1"/>
</dbReference>
<reference evidence="3" key="1">
    <citation type="journal article" date="2014" name="Int. J. Syst. Evol. Microbiol.">
        <title>Complete genome sequence of Corynebacterium casei LMG S-19264T (=DSM 44701T), isolated from a smear-ripened cheese.</title>
        <authorList>
            <consortium name="US DOE Joint Genome Institute (JGI-PGF)"/>
            <person name="Walter F."/>
            <person name="Albersmeier A."/>
            <person name="Kalinowski J."/>
            <person name="Ruckert C."/>
        </authorList>
    </citation>
    <scope>NUCLEOTIDE SEQUENCE</scope>
    <source>
        <strain evidence="3">CGMCC 4.7299</strain>
    </source>
</reference>
<dbReference type="InterPro" id="IPR046050">
    <property type="entry name" value="DUF6008"/>
</dbReference>
<comment type="caution">
    <text evidence="3">The sequence shown here is derived from an EMBL/GenBank/DDBJ whole genome shotgun (WGS) entry which is preliminary data.</text>
</comment>
<feature type="transmembrane region" description="Helical" evidence="2">
    <location>
        <begin position="12"/>
        <end position="36"/>
    </location>
</feature>
<feature type="region of interest" description="Disordered" evidence="1">
    <location>
        <begin position="226"/>
        <end position="268"/>
    </location>
</feature>
<dbReference type="AlphaFoldDB" id="A0A8J3FLB7"/>
<keyword evidence="4" id="KW-1185">Reference proteome</keyword>
<feature type="compositionally biased region" description="Low complexity" evidence="1">
    <location>
        <begin position="239"/>
        <end position="255"/>
    </location>
</feature>
<feature type="transmembrane region" description="Helical" evidence="2">
    <location>
        <begin position="43"/>
        <end position="63"/>
    </location>
</feature>
<gene>
    <name evidence="3" type="ORF">GCM10012284_08660</name>
</gene>
<dbReference type="Proteomes" id="UP000656042">
    <property type="component" value="Unassembled WGS sequence"/>
</dbReference>
<dbReference type="Pfam" id="PF19471">
    <property type="entry name" value="DUF6008"/>
    <property type="match status" value="1"/>
</dbReference>
<keyword evidence="2" id="KW-0812">Transmembrane</keyword>
<evidence type="ECO:0000256" key="2">
    <source>
        <dbReference type="SAM" id="Phobius"/>
    </source>
</evidence>
<protein>
    <submittedName>
        <fullName evidence="3">Uncharacterized protein</fullName>
    </submittedName>
</protein>
<feature type="transmembrane region" description="Helical" evidence="2">
    <location>
        <begin position="189"/>
        <end position="211"/>
    </location>
</feature>
<dbReference type="EMBL" id="BMMX01000001">
    <property type="protein sequence ID" value="GGK76976.1"/>
    <property type="molecule type" value="Genomic_DNA"/>
</dbReference>
<feature type="transmembrane region" description="Helical" evidence="2">
    <location>
        <begin position="108"/>
        <end position="132"/>
    </location>
</feature>
<sequence length="268" mass="28530">MAHHQAASVIDIAGASLLLLWAMAMWAAVAVLAYANRRTVRPWIFRGSAAVIILGIVGQLGHIQEHVAQTGYWVMHSGQQPWMTPWGDGLAAGFAGADPGKPSLGMEILHLIGNFIFLAGIAGVMIITRHALGSRARRWARMGVWMQGIHGLEHLALTLSVALGASQAIGLSTWFGVLEPGPGLWTYRIWWHFLANVLGSVIFAVALVHLWRERRHVAATFDVGSHAPASPSGWRLADPSDPSDQSDPSDPSGRGATVGAGAGGRTPA</sequence>
<proteinExistence type="predicted"/>
<accession>A0A8J3FLB7</accession>
<feature type="compositionally biased region" description="Gly residues" evidence="1">
    <location>
        <begin position="256"/>
        <end position="268"/>
    </location>
</feature>
<evidence type="ECO:0000313" key="4">
    <source>
        <dbReference type="Proteomes" id="UP000656042"/>
    </source>
</evidence>
<reference evidence="3" key="2">
    <citation type="submission" date="2020-09" db="EMBL/GenBank/DDBJ databases">
        <authorList>
            <person name="Sun Q."/>
            <person name="Zhou Y."/>
        </authorList>
    </citation>
    <scope>NUCLEOTIDE SEQUENCE</scope>
    <source>
        <strain evidence="3">CGMCC 4.7299</strain>
    </source>
</reference>